<dbReference type="Proteomes" id="UP000010119">
    <property type="component" value="Unassembled WGS sequence"/>
</dbReference>
<evidence type="ECO:0000313" key="1">
    <source>
        <dbReference type="EMBL" id="EFI84848.1"/>
    </source>
</evidence>
<dbReference type="STRING" id="525367.HMPREF0556_11401"/>
<gene>
    <name evidence="1" type="ORF">HMPREF0556_11401</name>
</gene>
<evidence type="ECO:0000313" key="2">
    <source>
        <dbReference type="Proteomes" id="UP000010119"/>
    </source>
</evidence>
<dbReference type="RefSeq" id="WP_003758987.1">
    <property type="nucleotide sequence ID" value="NZ_GL538353.1"/>
</dbReference>
<name>D7UWC0_LISGR</name>
<proteinExistence type="predicted"/>
<dbReference type="EMBL" id="ACCR02000003">
    <property type="protein sequence ID" value="EFI84848.1"/>
    <property type="molecule type" value="Genomic_DNA"/>
</dbReference>
<organism evidence="1 2">
    <name type="scientific">Listeria grayi DSM 20601</name>
    <dbReference type="NCBI Taxonomy" id="525367"/>
    <lineage>
        <taxon>Bacteria</taxon>
        <taxon>Bacillati</taxon>
        <taxon>Bacillota</taxon>
        <taxon>Bacilli</taxon>
        <taxon>Bacillales</taxon>
        <taxon>Listeriaceae</taxon>
        <taxon>Listeria</taxon>
    </lineage>
</organism>
<comment type="caution">
    <text evidence="1">The sequence shown here is derived from an EMBL/GenBank/DDBJ whole genome shotgun (WGS) entry which is preliminary data.</text>
</comment>
<sequence>MNFPNNFKKGITIMILGTTILGTSNVLLPNNANAEEVTKENKINLPQDIEMNDSDLPQMPLSEALESGATEVILTDIDIPEAALELNSTVTNRDFMLRGKGKWVYKYTAQPYKFYFHTKKKKWKMVQVTAFSTHVQNVVVNGWMNTISGGSTYFR</sequence>
<dbReference type="AlphaFoldDB" id="D7UWC0"/>
<accession>D7UWC0</accession>
<protein>
    <submittedName>
        <fullName evidence="1">Uncharacterized protein</fullName>
    </submittedName>
</protein>
<dbReference type="HOGENOM" id="CLU_1693348_0_0_9"/>
<reference evidence="1" key="1">
    <citation type="submission" date="2010-06" db="EMBL/GenBank/DDBJ databases">
        <authorList>
            <person name="Muzny D."/>
            <person name="Qin X."/>
            <person name="Buhay C."/>
            <person name="Dugan-Rocha S."/>
            <person name="Ding Y."/>
            <person name="Chen G."/>
            <person name="Hawes A."/>
            <person name="Holder M."/>
            <person name="Jhangiani S."/>
            <person name="Johnson A."/>
            <person name="Khan Z."/>
            <person name="Li Z."/>
            <person name="Liu W."/>
            <person name="Liu X."/>
            <person name="Perez L."/>
            <person name="Shen H."/>
            <person name="Wang Q."/>
            <person name="Watt J."/>
            <person name="Xi L."/>
            <person name="Xin Y."/>
            <person name="Zhou J."/>
            <person name="Deng J."/>
            <person name="Jiang H."/>
            <person name="Liu Y."/>
            <person name="Qu J."/>
            <person name="Song X.-Z."/>
            <person name="Zhang L."/>
            <person name="Villasana D."/>
            <person name="Johnson A."/>
            <person name="Liu J."/>
            <person name="Liyanage D."/>
            <person name="Lorensuhewa L."/>
            <person name="Robinson T."/>
            <person name="Song A."/>
            <person name="Song B.-B."/>
            <person name="Dinh H."/>
            <person name="Thornton R."/>
            <person name="Coyle M."/>
            <person name="Francisco L."/>
            <person name="Jackson L."/>
            <person name="Javaid M."/>
            <person name="Korchina V."/>
            <person name="Kovar C."/>
            <person name="Mata R."/>
            <person name="Mathew T."/>
            <person name="Ngo R."/>
            <person name="Nguyen L."/>
            <person name="Nguyen N."/>
            <person name="Okwuonu G."/>
            <person name="Ongeri F."/>
            <person name="Pham C."/>
            <person name="Simmons D."/>
            <person name="Wilczek-Boney K."/>
            <person name="Hale W."/>
            <person name="Jakkamsetti A."/>
            <person name="Pham P."/>
            <person name="Ruth R."/>
            <person name="San Lucas F."/>
            <person name="Warren J."/>
            <person name="Zhang J."/>
            <person name="Zhao Z."/>
            <person name="Zhou C."/>
            <person name="Zhu D."/>
            <person name="Lee S."/>
            <person name="Bess C."/>
            <person name="Blankenburg K."/>
            <person name="Forbes L."/>
            <person name="Fu Q."/>
            <person name="Gubbala S."/>
            <person name="Hirani K."/>
            <person name="Jayaseelan J.C."/>
            <person name="Lara F."/>
            <person name="Munidasa M."/>
            <person name="Palculict T."/>
            <person name="Patil S."/>
            <person name="Pu L.-L."/>
            <person name="Saada N."/>
            <person name="Tang L."/>
            <person name="Weissenberger G."/>
            <person name="Zhu Y."/>
            <person name="Hemphill L."/>
            <person name="Shang Y."/>
            <person name="Youmans B."/>
            <person name="Ayvaz T."/>
            <person name="Ross M."/>
            <person name="Santibanez J."/>
            <person name="Aqrawi P."/>
            <person name="Gross S."/>
            <person name="Joshi V."/>
            <person name="Fowler G."/>
            <person name="Nazareth L."/>
            <person name="Reid J."/>
            <person name="Worley K."/>
            <person name="Petrosino J."/>
            <person name="Highlander S."/>
            <person name="Gibbs R."/>
        </authorList>
    </citation>
    <scope>NUCLEOTIDE SEQUENCE [LARGE SCALE GENOMIC DNA]</scope>
    <source>
        <strain evidence="1">DSM 20601</strain>
    </source>
</reference>
<keyword evidence="2" id="KW-1185">Reference proteome</keyword>